<organism evidence="1 2">
    <name type="scientific">Pseudofrankia asymbiotica</name>
    <dbReference type="NCBI Taxonomy" id="1834516"/>
    <lineage>
        <taxon>Bacteria</taxon>
        <taxon>Bacillati</taxon>
        <taxon>Actinomycetota</taxon>
        <taxon>Actinomycetes</taxon>
        <taxon>Frankiales</taxon>
        <taxon>Frankiaceae</taxon>
        <taxon>Pseudofrankia</taxon>
    </lineage>
</organism>
<dbReference type="AlphaFoldDB" id="A0A1V2IDT9"/>
<dbReference type="Proteomes" id="UP000188929">
    <property type="component" value="Unassembled WGS sequence"/>
</dbReference>
<evidence type="ECO:0000313" key="1">
    <source>
        <dbReference type="EMBL" id="ONH31255.1"/>
    </source>
</evidence>
<protein>
    <submittedName>
        <fullName evidence="1">Uncharacterized protein</fullName>
    </submittedName>
</protein>
<comment type="caution">
    <text evidence="1">The sequence shown here is derived from an EMBL/GenBank/DDBJ whole genome shotgun (WGS) entry which is preliminary data.</text>
</comment>
<gene>
    <name evidence="1" type="ORF">BL253_10355</name>
</gene>
<keyword evidence="2" id="KW-1185">Reference proteome</keyword>
<dbReference type="EMBL" id="MOMC01000017">
    <property type="protein sequence ID" value="ONH31255.1"/>
    <property type="molecule type" value="Genomic_DNA"/>
</dbReference>
<reference evidence="2" key="1">
    <citation type="submission" date="2016-10" db="EMBL/GenBank/DDBJ databases">
        <title>Frankia sp. NRRL B-16386 Genome sequencing.</title>
        <authorList>
            <person name="Ghodhbane-Gtari F."/>
            <person name="Swanson E."/>
            <person name="Gueddou A."/>
            <person name="Hezbri K."/>
            <person name="Ktari K."/>
            <person name="Nouioui I."/>
            <person name="Morris K."/>
            <person name="Simpson S."/>
            <person name="Abebe-Akele F."/>
            <person name="Thomas K."/>
            <person name="Gtari M."/>
            <person name="Tisa L.S."/>
        </authorList>
    </citation>
    <scope>NUCLEOTIDE SEQUENCE [LARGE SCALE GENOMIC DNA]</scope>
    <source>
        <strain evidence="2">NRRL B-16386</strain>
    </source>
</reference>
<name>A0A1V2IDT9_9ACTN</name>
<sequence length="95" mass="10642">MIGRACRSLGEDEFRGQVLYEPRSERRQESLVRILATPEDLDPRGRTQRYQAIARAAGRSRAGSTGLVIEGQYDLFDQLGEAEVEDEVGEGEIDE</sequence>
<evidence type="ECO:0000313" key="2">
    <source>
        <dbReference type="Proteomes" id="UP000188929"/>
    </source>
</evidence>
<accession>A0A1V2IDT9</accession>
<proteinExistence type="predicted"/>